<protein>
    <submittedName>
        <fullName evidence="19">CACNA2D1 isoform 5</fullName>
    </submittedName>
</protein>
<evidence type="ECO:0000256" key="17">
    <source>
        <dbReference type="SAM" id="SignalP"/>
    </source>
</evidence>
<name>A0A2J8LGC0_PANTR</name>
<keyword evidence="12" id="KW-0406">Ion transport</keyword>
<evidence type="ECO:0000256" key="1">
    <source>
        <dbReference type="ARBA" id="ARBA00004479"/>
    </source>
</evidence>
<keyword evidence="9" id="KW-0106">Calcium</keyword>
<dbReference type="FunFam" id="3.30.450.20:FF:000014">
    <property type="entry name" value="voltage-dependent calcium channel subunit alpha-2/delta-1 isoform X1"/>
    <property type="match status" value="1"/>
</dbReference>
<dbReference type="Pfam" id="PF00092">
    <property type="entry name" value="VWA"/>
    <property type="match status" value="1"/>
</dbReference>
<evidence type="ECO:0000256" key="3">
    <source>
        <dbReference type="ARBA" id="ARBA00022448"/>
    </source>
</evidence>
<evidence type="ECO:0000256" key="16">
    <source>
        <dbReference type="ARBA" id="ARBA00023303"/>
    </source>
</evidence>
<dbReference type="PANTHER" id="PTHR10166:SF6">
    <property type="entry name" value="VOLTAGE-DEPENDENT CALCIUM CHANNEL SUBUNIT ALPHA-2_DELTA-1"/>
    <property type="match status" value="1"/>
</dbReference>
<keyword evidence="8 17" id="KW-0732">Signal</keyword>
<dbReference type="InterPro" id="IPR051173">
    <property type="entry name" value="Ca_channel_alpha-2/delta"/>
</dbReference>
<evidence type="ECO:0000256" key="2">
    <source>
        <dbReference type="ARBA" id="ARBA00007060"/>
    </source>
</evidence>
<evidence type="ECO:0000259" key="18">
    <source>
        <dbReference type="PROSITE" id="PS50234"/>
    </source>
</evidence>
<dbReference type="Gene3D" id="3.30.450.20">
    <property type="entry name" value="PAS domain"/>
    <property type="match status" value="1"/>
</dbReference>
<feature type="domain" description="VWFA" evidence="18">
    <location>
        <begin position="233"/>
        <end position="410"/>
    </location>
</feature>
<keyword evidence="10" id="KW-0851">Voltage-gated channel</keyword>
<evidence type="ECO:0000313" key="19">
    <source>
        <dbReference type="EMBL" id="PNI46320.1"/>
    </source>
</evidence>
<keyword evidence="11" id="KW-1133">Transmembrane helix</keyword>
<keyword evidence="15" id="KW-0325">Glycoprotein</keyword>
<dbReference type="GO" id="GO:0046872">
    <property type="term" value="F:metal ion binding"/>
    <property type="evidence" value="ECO:0007669"/>
    <property type="project" value="UniProtKB-KW"/>
</dbReference>
<keyword evidence="5" id="KW-0107">Calcium channel</keyword>
<keyword evidence="3" id="KW-0813">Transport</keyword>
<dbReference type="Proteomes" id="UP000236370">
    <property type="component" value="Unassembled WGS sequence"/>
</dbReference>
<dbReference type="Pfam" id="PF08399">
    <property type="entry name" value="VWA_N"/>
    <property type="match status" value="1"/>
</dbReference>
<evidence type="ECO:0000256" key="6">
    <source>
        <dbReference type="ARBA" id="ARBA00022692"/>
    </source>
</evidence>
<dbReference type="SUPFAM" id="SSF53300">
    <property type="entry name" value="vWA-like"/>
    <property type="match status" value="1"/>
</dbReference>
<dbReference type="InterPro" id="IPR036465">
    <property type="entry name" value="vWFA_dom_sf"/>
</dbReference>
<keyword evidence="6" id="KW-0812">Transmembrane</keyword>
<dbReference type="FunFam" id="3.40.50.410:FF:000006">
    <property type="entry name" value="voltage-dependent calcium channel subunit alpha-2/delta-1 isoform X1"/>
    <property type="match status" value="1"/>
</dbReference>
<evidence type="ECO:0000256" key="12">
    <source>
        <dbReference type="ARBA" id="ARBA00023065"/>
    </source>
</evidence>
<keyword evidence="14" id="KW-1015">Disulfide bond</keyword>
<sequence>MAAGCLLALTLTLFQSLLIGPSSEEPFPSAVTIKSWVDKMQEDLVTLAKTASGVNQLVDIYEKYQDLYTVEPNNARQLVEIAARDIEKLLSNRSKALVSNEVVYYNAKDDLDPEKNDSEPGSQRIKPVFIEDANFGRQISYQHAAVHIPTDIYEGSTIVLNELNWTSALDEVFKKNREEDPSLLWQVFGSATGLARYYPASPWVDNSRTPNKIDLYDVRRRPWYIQGAASPKDMLILVDVSGSVSGLTLKLIRTSVSEMLETLSDDDFVNVASFNSNAQDVSCFQHLVQANVRNKKVLKDAVNNITAKGITDYKKGFSFAFEQLLNYNVSRANCNKIIMLFTDGGEERAQEIFTKYNKDKKVRVFTFSVGQHNYDRGPIQWMACENKGYYYEIPSIGAIRINTQEYLDVLGRPMVLAGDKAKQVQWTNVYLDALELGLVITGTLPVFNITGQFENKTNLKNQLILGVMGVDVSLEDIKRLTPRFTLCPNGYYFAIDPNGYVLLHPNLQPKNPKSQEPVTLDFLDAELENDIKVEIRNKMIDGESGEKTFRTLVKSQDERYIDKGNRTYTWTPVNGTDYSLALVLPTYSFYYIKAKLEETITQARSKKGKMKDSETLKPDNFEESGYTFIAPRDYCNDLKISDNNTEFLLNFNEFIDRKTPNNPSCNADLINRVLLDAGFTNELVQNYWSKQKNIKGVKARFVVTDGGITRVYPKEAGENWQENPETYEDSFYKRSLDNDNYVFTAPYFNKSGPGAYESGIMVSKAVEIYIQGKLLKPAVVGIKIDVNSWIENFTKTSIRDPCAGPVCDCKRNSDVMDCVILDDGGFLLMANHDDYTNQIGRFFGEIDPSLMRHLVNISVYAFNKSYDYQSVCEPGAAPKQGAGHRSAYVPSIADILQIGWWATAAAWSILQQFLLSLTFPRLLEAVEMEDDDFTASLSKQSCITEQTQYFFDNDSKSFSGVLDCGNCSRIFHGEKLMNTNLIFIMVESKGTCPCDTRLLIQAEQTSDGPNPCDMVKQPRYRKGPDVCFDNNVLEDYTDCGGVSGLNPSLWYIIGIQFLLLWLVSGSTHRLL</sequence>
<dbReference type="SMART" id="SM00327">
    <property type="entry name" value="VWA"/>
    <property type="match status" value="1"/>
</dbReference>
<keyword evidence="13" id="KW-0472">Membrane</keyword>
<evidence type="ECO:0000256" key="8">
    <source>
        <dbReference type="ARBA" id="ARBA00022729"/>
    </source>
</evidence>
<keyword evidence="4" id="KW-0109">Calcium transport</keyword>
<dbReference type="InterPro" id="IPR013680">
    <property type="entry name" value="VDCC_a2/dsu"/>
</dbReference>
<dbReference type="InterPro" id="IPR013608">
    <property type="entry name" value="VWA_N"/>
</dbReference>
<dbReference type="GO" id="GO:0005262">
    <property type="term" value="F:calcium channel activity"/>
    <property type="evidence" value="ECO:0007669"/>
    <property type="project" value="UniProtKB-KW"/>
</dbReference>
<accession>A0A2J8LGC0</accession>
<reference evidence="19 20" key="1">
    <citation type="submission" date="2017-12" db="EMBL/GenBank/DDBJ databases">
        <title>High-resolution comparative analysis of great ape genomes.</title>
        <authorList>
            <person name="Pollen A."/>
            <person name="Hastie A."/>
            <person name="Hormozdiari F."/>
            <person name="Dougherty M."/>
            <person name="Liu R."/>
            <person name="Chaisson M."/>
            <person name="Hoppe E."/>
            <person name="Hill C."/>
            <person name="Pang A."/>
            <person name="Hillier L."/>
            <person name="Baker C."/>
            <person name="Armstrong J."/>
            <person name="Shendure J."/>
            <person name="Paten B."/>
            <person name="Wilson R."/>
            <person name="Chao H."/>
            <person name="Schneider V."/>
            <person name="Ventura M."/>
            <person name="Kronenberg Z."/>
            <person name="Murali S."/>
            <person name="Gordon D."/>
            <person name="Cantsilieris S."/>
            <person name="Munson K."/>
            <person name="Nelson B."/>
            <person name="Raja A."/>
            <person name="Underwood J."/>
            <person name="Diekhans M."/>
            <person name="Fiddes I."/>
            <person name="Haussler D."/>
            <person name="Eichler E."/>
        </authorList>
    </citation>
    <scope>NUCLEOTIDE SEQUENCE [LARGE SCALE GENOMIC DNA]</scope>
    <source>
        <strain evidence="19">Yerkes chimp pedigree #C0471</strain>
    </source>
</reference>
<evidence type="ECO:0000313" key="20">
    <source>
        <dbReference type="Proteomes" id="UP000236370"/>
    </source>
</evidence>
<dbReference type="PROSITE" id="PS50234">
    <property type="entry name" value="VWFA"/>
    <property type="match status" value="1"/>
</dbReference>
<evidence type="ECO:0000256" key="7">
    <source>
        <dbReference type="ARBA" id="ARBA00022723"/>
    </source>
</evidence>
<evidence type="ECO:0000256" key="15">
    <source>
        <dbReference type="ARBA" id="ARBA00023180"/>
    </source>
</evidence>
<evidence type="ECO:0000256" key="5">
    <source>
        <dbReference type="ARBA" id="ARBA00022673"/>
    </source>
</evidence>
<dbReference type="CDD" id="cd01463">
    <property type="entry name" value="vWA_VGCC_like"/>
    <property type="match status" value="1"/>
</dbReference>
<evidence type="ECO:0000256" key="9">
    <source>
        <dbReference type="ARBA" id="ARBA00022837"/>
    </source>
</evidence>
<evidence type="ECO:0000256" key="14">
    <source>
        <dbReference type="ARBA" id="ARBA00023157"/>
    </source>
</evidence>
<dbReference type="PANTHER" id="PTHR10166">
    <property type="entry name" value="VOLTAGE-DEPENDENT CALCIUM CHANNEL SUBUNIT ALPHA-2/DELTA-RELATED"/>
    <property type="match status" value="1"/>
</dbReference>
<evidence type="ECO:0000256" key="13">
    <source>
        <dbReference type="ARBA" id="ARBA00023136"/>
    </source>
</evidence>
<feature type="chain" id="PRO_5014458671" evidence="17">
    <location>
        <begin position="25"/>
        <end position="1071"/>
    </location>
</feature>
<dbReference type="InterPro" id="IPR002035">
    <property type="entry name" value="VWF_A"/>
</dbReference>
<keyword evidence="16" id="KW-0407">Ion channel</keyword>
<proteinExistence type="inferred from homology"/>
<comment type="similarity">
    <text evidence="2">Belongs to the calcium channel subunit alpha-2/delta family.</text>
</comment>
<comment type="caution">
    <text evidence="19">The sequence shown here is derived from an EMBL/GenBank/DDBJ whole genome shotgun (WGS) entry which is preliminary data.</text>
</comment>
<dbReference type="GO" id="GO:0034702">
    <property type="term" value="C:monoatomic ion channel complex"/>
    <property type="evidence" value="ECO:0007669"/>
    <property type="project" value="UniProtKB-KW"/>
</dbReference>
<gene>
    <name evidence="19" type="ORF">CK820_G0029055</name>
</gene>
<organism evidence="19 20">
    <name type="scientific">Pan troglodytes</name>
    <name type="common">Chimpanzee</name>
    <dbReference type="NCBI Taxonomy" id="9598"/>
    <lineage>
        <taxon>Eukaryota</taxon>
        <taxon>Metazoa</taxon>
        <taxon>Chordata</taxon>
        <taxon>Craniata</taxon>
        <taxon>Vertebrata</taxon>
        <taxon>Euteleostomi</taxon>
        <taxon>Mammalia</taxon>
        <taxon>Eutheria</taxon>
        <taxon>Euarchontoglires</taxon>
        <taxon>Primates</taxon>
        <taxon>Haplorrhini</taxon>
        <taxon>Catarrhini</taxon>
        <taxon>Hominidae</taxon>
        <taxon>Pan</taxon>
    </lineage>
</organism>
<dbReference type="EMBL" id="NBAG03000292">
    <property type="protein sequence ID" value="PNI46320.1"/>
    <property type="molecule type" value="Genomic_DNA"/>
</dbReference>
<dbReference type="Gene3D" id="3.40.50.410">
    <property type="entry name" value="von Willebrand factor, type A domain"/>
    <property type="match status" value="1"/>
</dbReference>
<evidence type="ECO:0000256" key="4">
    <source>
        <dbReference type="ARBA" id="ARBA00022568"/>
    </source>
</evidence>
<dbReference type="AlphaFoldDB" id="A0A2J8LGC0"/>
<comment type="subcellular location">
    <subcellularLocation>
        <location evidence="1">Membrane</location>
        <topology evidence="1">Single-pass type I membrane protein</topology>
    </subcellularLocation>
</comment>
<dbReference type="Pfam" id="PF08473">
    <property type="entry name" value="VGCC_alpha2"/>
    <property type="match status" value="1"/>
</dbReference>
<feature type="signal peptide" evidence="17">
    <location>
        <begin position="1"/>
        <end position="24"/>
    </location>
</feature>
<evidence type="ECO:0000256" key="10">
    <source>
        <dbReference type="ARBA" id="ARBA00022882"/>
    </source>
</evidence>
<keyword evidence="7" id="KW-0479">Metal-binding</keyword>
<evidence type="ECO:0000256" key="11">
    <source>
        <dbReference type="ARBA" id="ARBA00022989"/>
    </source>
</evidence>